<dbReference type="Pfam" id="PF08818">
    <property type="entry name" value="DUF1801"/>
    <property type="match status" value="1"/>
</dbReference>
<comment type="caution">
    <text evidence="2">The sequence shown here is derived from an EMBL/GenBank/DDBJ whole genome shotgun (WGS) entry which is preliminary data.</text>
</comment>
<evidence type="ECO:0000259" key="1">
    <source>
        <dbReference type="Pfam" id="PF08818"/>
    </source>
</evidence>
<sequence>MITDIEDYFLKGCGRCDRFGTPDCSVQQWADGLLMLRRICLEVGLVEIVKWGHPCYMFEGRNISLIGAFRGDFRISFMNAALLKDSENILEKPGPHSQHASTLRFKSADDVAGKEPIITAYLKEAMGYAKAGIEPPKTPAEFELPSELIDALDSDPELAEAFHALTPGRQRSYVINLNSANKLETRIARIHKFRDKIIAGKGAMER</sequence>
<dbReference type="InterPro" id="IPR014922">
    <property type="entry name" value="YdhG-like"/>
</dbReference>
<dbReference type="SUPFAM" id="SSF159888">
    <property type="entry name" value="YdhG-like"/>
    <property type="match status" value="1"/>
</dbReference>
<organism evidence="2 3">
    <name type="scientific">Ahrensia kielensis</name>
    <dbReference type="NCBI Taxonomy" id="76980"/>
    <lineage>
        <taxon>Bacteria</taxon>
        <taxon>Pseudomonadati</taxon>
        <taxon>Pseudomonadota</taxon>
        <taxon>Alphaproteobacteria</taxon>
        <taxon>Hyphomicrobiales</taxon>
        <taxon>Ahrensiaceae</taxon>
        <taxon>Ahrensia</taxon>
    </lineage>
</organism>
<feature type="domain" description="YdhG-like" evidence="1">
    <location>
        <begin position="30"/>
        <end position="126"/>
    </location>
</feature>
<proteinExistence type="predicted"/>
<evidence type="ECO:0000313" key="3">
    <source>
        <dbReference type="Proteomes" id="UP001477870"/>
    </source>
</evidence>
<dbReference type="EMBL" id="JBBMQO010000004">
    <property type="protein sequence ID" value="MEM5501564.1"/>
    <property type="molecule type" value="Genomic_DNA"/>
</dbReference>
<name>A0ABU9T603_9HYPH</name>
<dbReference type="Pfam" id="PF13376">
    <property type="entry name" value="OmdA"/>
    <property type="match status" value="1"/>
</dbReference>
<protein>
    <submittedName>
        <fullName evidence="2">YdeI/OmpD-associated family protein</fullName>
    </submittedName>
</protein>
<keyword evidence="3" id="KW-1185">Reference proteome</keyword>
<dbReference type="PIRSF" id="PIRSF021308">
    <property type="entry name" value="UCP021308"/>
    <property type="match status" value="1"/>
</dbReference>
<evidence type="ECO:0000313" key="2">
    <source>
        <dbReference type="EMBL" id="MEM5501564.1"/>
    </source>
</evidence>
<dbReference type="RefSeq" id="WP_342848038.1">
    <property type="nucleotide sequence ID" value="NZ_JBBMQO010000004.1"/>
</dbReference>
<dbReference type="Proteomes" id="UP001477870">
    <property type="component" value="Unassembled WGS sequence"/>
</dbReference>
<dbReference type="InterPro" id="IPR016786">
    <property type="entry name" value="YdeI_bac"/>
</dbReference>
<reference evidence="2 3" key="1">
    <citation type="submission" date="2024-03" db="EMBL/GenBank/DDBJ databases">
        <title>Community enrichment and isolation of bacterial strains for fucoidan degradation.</title>
        <authorList>
            <person name="Sichert A."/>
        </authorList>
    </citation>
    <scope>NUCLEOTIDE SEQUENCE [LARGE SCALE GENOMIC DNA]</scope>
    <source>
        <strain evidence="2 3">AS62</strain>
    </source>
</reference>
<accession>A0ABU9T603</accession>
<gene>
    <name evidence="2" type="ORF">WNY59_08180</name>
</gene>